<proteinExistence type="predicted"/>
<name>A0AA97AIW2_9CYAN</name>
<dbReference type="PANTHER" id="PTHR30121:SF6">
    <property type="entry name" value="SLR6007 PROTEIN"/>
    <property type="match status" value="1"/>
</dbReference>
<evidence type="ECO:0000313" key="1">
    <source>
        <dbReference type="EMBL" id="WNZ27120.1"/>
    </source>
</evidence>
<keyword evidence="1" id="KW-0067">ATP-binding</keyword>
<dbReference type="AlphaFoldDB" id="A0AA97AIW2"/>
<dbReference type="InterPro" id="IPR027417">
    <property type="entry name" value="P-loop_NTPase"/>
</dbReference>
<dbReference type="EMBL" id="CP053587">
    <property type="protein sequence ID" value="WNZ27120.1"/>
    <property type="molecule type" value="Genomic_DNA"/>
</dbReference>
<dbReference type="RefSeq" id="WP_316436745.1">
    <property type="nucleotide sequence ID" value="NZ_CP053587.1"/>
</dbReference>
<protein>
    <submittedName>
        <fullName evidence="1">ATP-binding protein</fullName>
    </submittedName>
</protein>
<dbReference type="GO" id="GO:0005524">
    <property type="term" value="F:ATP binding"/>
    <property type="evidence" value="ECO:0007669"/>
    <property type="project" value="UniProtKB-KW"/>
</dbReference>
<dbReference type="PANTHER" id="PTHR30121">
    <property type="entry name" value="UNCHARACTERIZED PROTEIN YJGR-RELATED"/>
    <property type="match status" value="1"/>
</dbReference>
<accession>A0AA97AIW2</accession>
<dbReference type="SUPFAM" id="SSF52540">
    <property type="entry name" value="P-loop containing nucleoside triphosphate hydrolases"/>
    <property type="match status" value="1"/>
</dbReference>
<dbReference type="InterPro" id="IPR051162">
    <property type="entry name" value="T4SS_component"/>
</dbReference>
<organism evidence="1">
    <name type="scientific">Leptolyngbya sp. NK1-12</name>
    <dbReference type="NCBI Taxonomy" id="2547451"/>
    <lineage>
        <taxon>Bacteria</taxon>
        <taxon>Bacillati</taxon>
        <taxon>Cyanobacteriota</taxon>
        <taxon>Cyanophyceae</taxon>
        <taxon>Leptolyngbyales</taxon>
        <taxon>Leptolyngbyaceae</taxon>
        <taxon>Leptolyngbya group</taxon>
        <taxon>Leptolyngbya</taxon>
    </lineage>
</organism>
<sequence length="1115" mass="122705">MDADNRLIKKTTAESIPFKVNEFSTQKLWHELPYMLVEALERRYLNRMNPLAWQLAPTASELTQPVLRMVTQIGSSQVPPTQIMPYVLTGCHEPGHAVVMVLHGDGASHRLYLGTRRLLGYAARSTRDYLELQTSAFRTYFPGLDLSQPWVLDHTNLARLDQLLQRAPSLLAITGIPLVRTDYLSNWQSLDQITAALGAQPYALMIVAEPVLAEEIDSMLDRARQLKSEVHSYARVTLNHSKAEGDSESLTVRTSEGPELPSLLYGLATFCQAAGIFGLPQASALGQGLFSMGMGISYANASKTGSQTTGTNSSVSEGMNVELINDYAIACETLLDKHIERLLVGRGGSFWKTAVYAIAENEATTQAMFAALRSVCTGDSSSGFEPIRATVLPRSLQDAIRRGQLLQLQTQFAQDHPMGPLWGGLFTCTTAAELGTLINLPQREIPGIPQRETAAFAVTVPEIEEITIPLGQVVDPTGRVVGHLKLDSGTLNKHVFVTGLPGYGKTNTCMQLLLKSYEHFNVPFLVIEPAKSEYRMLAGLPMLAEELRIYSPGSAYARPLRLNPLEPVPGAPLGLHIDLLKAVFNASFSMYGGMHQVLEEALISVYTERGWSLRTGLNRFLPEEPTLAQQAALMPTLQDLHDQIEVVLQRKKYAQEVHQNLGAALRSRLQGLILGSKGETLNTQRSTPAAELFGHPTVIELKHLGDDEEKAFIMALLLVLLHEYAEVRQRYQPASRLERLQHLTLVEEAHRLLAARGGALSPDHGDPRSKAVEMFTDLLAEMRAYGEGFIVADQIPTKLAPEILKITNLKIVHRLVAGDDRMAVGAALNLNDDQQRYLNLLTPGLSVVHNDRIGKAVLIQVDNVKQQLSHRKLSPIKLLREESLALMRHSGCKECAAPCQYYGDLEDAGLITAAESALLRCFDGWLLGDDETFIQEWQHWSSQVDEPDRRFCLAAQAGFTWVGLRIRENESAKLNPTQRLRQDEAAALLSPMIQTLVRGKVDRQALSQVRSQVAKLLVGELPSLPGCSTCPVRCQAFPIVRTQLNRLRSMVAIQLAQSHSETTRLAAIQQSATTLISGLSTKTEEALLYCLVANSGGDAASEADVLDLLRSKLGC</sequence>
<gene>
    <name evidence="1" type="ORF">HJG54_29865</name>
</gene>
<dbReference type="Gene3D" id="3.40.50.300">
    <property type="entry name" value="P-loop containing nucleotide triphosphate hydrolases"/>
    <property type="match status" value="1"/>
</dbReference>
<keyword evidence="1" id="KW-0547">Nucleotide-binding</keyword>
<reference evidence="1" key="1">
    <citation type="submission" date="2020-05" db="EMBL/GenBank/DDBJ databases">
        <authorList>
            <person name="Zhu T."/>
            <person name="Keshari N."/>
            <person name="Lu X."/>
        </authorList>
    </citation>
    <scope>NUCLEOTIDE SEQUENCE</scope>
    <source>
        <strain evidence="1">NK1-12</strain>
    </source>
</reference>